<proteinExistence type="predicted"/>
<dbReference type="AlphaFoldDB" id="A0AAP0HWD2"/>
<organism evidence="2 3">
    <name type="scientific">Stephania yunnanensis</name>
    <dbReference type="NCBI Taxonomy" id="152371"/>
    <lineage>
        <taxon>Eukaryota</taxon>
        <taxon>Viridiplantae</taxon>
        <taxon>Streptophyta</taxon>
        <taxon>Embryophyta</taxon>
        <taxon>Tracheophyta</taxon>
        <taxon>Spermatophyta</taxon>
        <taxon>Magnoliopsida</taxon>
        <taxon>Ranunculales</taxon>
        <taxon>Menispermaceae</taxon>
        <taxon>Menispermoideae</taxon>
        <taxon>Cissampelideae</taxon>
        <taxon>Stephania</taxon>
    </lineage>
</organism>
<comment type="caution">
    <text evidence="2">The sequence shown here is derived from an EMBL/GenBank/DDBJ whole genome shotgun (WGS) entry which is preliminary data.</text>
</comment>
<dbReference type="EMBL" id="JBBNAF010000011">
    <property type="protein sequence ID" value="KAK9098610.1"/>
    <property type="molecule type" value="Genomic_DNA"/>
</dbReference>
<accession>A0AAP0HWD2</accession>
<reference evidence="2 3" key="1">
    <citation type="submission" date="2024-01" db="EMBL/GenBank/DDBJ databases">
        <title>Genome assemblies of Stephania.</title>
        <authorList>
            <person name="Yang L."/>
        </authorList>
    </citation>
    <scope>NUCLEOTIDE SEQUENCE [LARGE SCALE GENOMIC DNA]</scope>
    <source>
        <strain evidence="2">YNDBR</strain>
        <tissue evidence="2">Leaf</tissue>
    </source>
</reference>
<dbReference type="Proteomes" id="UP001420932">
    <property type="component" value="Unassembled WGS sequence"/>
</dbReference>
<keyword evidence="1" id="KW-1133">Transmembrane helix</keyword>
<keyword evidence="1" id="KW-0472">Membrane</keyword>
<evidence type="ECO:0000256" key="1">
    <source>
        <dbReference type="SAM" id="Phobius"/>
    </source>
</evidence>
<gene>
    <name evidence="2" type="ORF">Syun_025655</name>
</gene>
<keyword evidence="3" id="KW-1185">Reference proteome</keyword>
<keyword evidence="1" id="KW-0812">Transmembrane</keyword>
<name>A0AAP0HWD2_9MAGN</name>
<evidence type="ECO:0000313" key="2">
    <source>
        <dbReference type="EMBL" id="KAK9098610.1"/>
    </source>
</evidence>
<sequence length="358" mass="41413">MTHVSYGWVEHVKGIINVELVLFTPIRWSSSFAHWNLFRHYALYTYINKWIRKQYTNITFTSATALGGLLVFELVPLYFVKVTEKMKVWNLEKSIEWGWPVGFLLGLFPMKKMNEILWRKLGAPMCTLLCLLDMLLMSVLKLTTPTPKLTMKSLSRVLNEASIGALNISSCKYEFNTFTRTRSLFDVQTILYVRSNSFMQRWQLTKIILGPQVSRLPTGRARRRSGIIYEPATRHYIDLYPISMINKICSEIHWFSGRDLALNKECYARFALSLARLRVPLHKPLDRSIYLNCPTYPSSSKGKKPMIVVPPIPDYPASSALRLDTISRLDGQIRMGKSSKFGFCFSNLIIFQSFYLCK</sequence>
<evidence type="ECO:0000313" key="3">
    <source>
        <dbReference type="Proteomes" id="UP001420932"/>
    </source>
</evidence>
<feature type="transmembrane region" description="Helical" evidence="1">
    <location>
        <begin position="58"/>
        <end position="79"/>
    </location>
</feature>
<protein>
    <submittedName>
        <fullName evidence="2">Uncharacterized protein</fullName>
    </submittedName>
</protein>